<evidence type="ECO:0000256" key="4">
    <source>
        <dbReference type="ARBA" id="ARBA00018350"/>
    </source>
</evidence>
<name>L0PDY9_PNEJI</name>
<keyword evidence="7" id="KW-0733">Signal recognition particle</keyword>
<dbReference type="PANTHER" id="PTHR14094">
    <property type="entry name" value="SIGNAL RECOGNITION PARTICLE 72"/>
    <property type="match status" value="1"/>
</dbReference>
<dbReference type="GO" id="GO:0043022">
    <property type="term" value="F:ribosome binding"/>
    <property type="evidence" value="ECO:0007669"/>
    <property type="project" value="TreeGrafter"/>
</dbReference>
<feature type="region of interest" description="Disordered" evidence="9">
    <location>
        <begin position="257"/>
        <end position="325"/>
    </location>
</feature>
<dbReference type="InParanoid" id="L0PDY9"/>
<dbReference type="GO" id="GO:0005786">
    <property type="term" value="C:signal recognition particle, endoplasmic reticulum targeting"/>
    <property type="evidence" value="ECO:0007669"/>
    <property type="project" value="UniProtKB-KW"/>
</dbReference>
<evidence type="ECO:0000256" key="8">
    <source>
        <dbReference type="ARBA" id="ARBA00023274"/>
    </source>
</evidence>
<dbReference type="STRING" id="1209962.L0PDY9"/>
<feature type="domain" description="Signal recognition particle SRP72 subunit RNA-binding" evidence="10">
    <location>
        <begin position="259"/>
        <end position="305"/>
    </location>
</feature>
<dbReference type="SUPFAM" id="SSF48452">
    <property type="entry name" value="TPR-like"/>
    <property type="match status" value="1"/>
</dbReference>
<evidence type="ECO:0000256" key="7">
    <source>
        <dbReference type="ARBA" id="ARBA00023135"/>
    </source>
</evidence>
<proteinExistence type="inferred from homology"/>
<protein>
    <recommendedName>
        <fullName evidence="4">Signal recognition particle subunit SRP72</fullName>
    </recommendedName>
</protein>
<evidence type="ECO:0000259" key="10">
    <source>
        <dbReference type="Pfam" id="PF08492"/>
    </source>
</evidence>
<comment type="caution">
    <text evidence="11">The sequence shown here is derived from an EMBL/GenBank/DDBJ whole genome shotgun (WGS) entry which is preliminary data.</text>
</comment>
<dbReference type="PANTHER" id="PTHR14094:SF9">
    <property type="entry name" value="SIGNAL RECOGNITION PARTICLE SUBUNIT SRP72"/>
    <property type="match status" value="1"/>
</dbReference>
<evidence type="ECO:0000256" key="2">
    <source>
        <dbReference type="ARBA" id="ARBA00004496"/>
    </source>
</evidence>
<comment type="subcellular location">
    <subcellularLocation>
        <location evidence="2">Cytoplasm</location>
    </subcellularLocation>
    <subcellularLocation>
        <location evidence="1">Endoplasmic reticulum</location>
    </subcellularLocation>
</comment>
<reference evidence="11 12" key="1">
    <citation type="journal article" date="2012" name="MBio">
        <title>De novo assembly of the Pneumocystis jirovecii genome from a single bronchoalveolar lavage fluid specimen from a patient.</title>
        <authorList>
            <person name="Cisse O.H."/>
            <person name="Pagni M."/>
            <person name="Hauser P.M."/>
        </authorList>
    </citation>
    <scope>NUCLEOTIDE SEQUENCE [LARGE SCALE GENOMIC DNA]</scope>
    <source>
        <strain evidence="11 12">SE8</strain>
    </source>
</reference>
<dbReference type="GO" id="GO:0005783">
    <property type="term" value="C:endoplasmic reticulum"/>
    <property type="evidence" value="ECO:0007669"/>
    <property type="project" value="UniProtKB-SubCell"/>
</dbReference>
<dbReference type="GO" id="GO:0008312">
    <property type="term" value="F:7S RNA binding"/>
    <property type="evidence" value="ECO:0007669"/>
    <property type="project" value="InterPro"/>
</dbReference>
<evidence type="ECO:0000256" key="6">
    <source>
        <dbReference type="ARBA" id="ARBA00022824"/>
    </source>
</evidence>
<feature type="compositionally biased region" description="Basic residues" evidence="9">
    <location>
        <begin position="296"/>
        <end position="314"/>
    </location>
</feature>
<evidence type="ECO:0000256" key="9">
    <source>
        <dbReference type="SAM" id="MobiDB-lite"/>
    </source>
</evidence>
<evidence type="ECO:0000313" key="12">
    <source>
        <dbReference type="Proteomes" id="UP000010422"/>
    </source>
</evidence>
<dbReference type="Proteomes" id="UP000010422">
    <property type="component" value="Unassembled WGS sequence"/>
</dbReference>
<dbReference type="VEuPathDB" id="FungiDB:PNEJI1_001078"/>
<dbReference type="FunCoup" id="L0PDY9">
    <property type="interactions" value="359"/>
</dbReference>
<comment type="similarity">
    <text evidence="3">Belongs to the SRP72 family.</text>
</comment>
<evidence type="ECO:0000256" key="5">
    <source>
        <dbReference type="ARBA" id="ARBA00022490"/>
    </source>
</evidence>
<keyword evidence="6" id="KW-0256">Endoplasmic reticulum</keyword>
<keyword evidence="5" id="KW-0963">Cytoplasm</keyword>
<accession>L0PDY9</accession>
<dbReference type="InterPro" id="IPR011990">
    <property type="entry name" value="TPR-like_helical_dom_sf"/>
</dbReference>
<organism evidence="12">
    <name type="scientific">Pneumocystis jirovecii</name>
    <name type="common">Human pneumocystis pneumonia agent</name>
    <dbReference type="NCBI Taxonomy" id="42068"/>
    <lineage>
        <taxon>Eukaryota</taxon>
        <taxon>Fungi</taxon>
        <taxon>Dikarya</taxon>
        <taxon>Ascomycota</taxon>
        <taxon>Taphrinomycotina</taxon>
        <taxon>Pneumocystomycetes</taxon>
        <taxon>Pneumocystaceae</taxon>
        <taxon>Pneumocystis</taxon>
    </lineage>
</organism>
<feature type="compositionally biased region" description="Polar residues" evidence="9">
    <location>
        <begin position="315"/>
        <end position="325"/>
    </location>
</feature>
<dbReference type="Gene3D" id="1.25.40.10">
    <property type="entry name" value="Tetratricopeptide repeat domain"/>
    <property type="match status" value="1"/>
</dbReference>
<dbReference type="InterPro" id="IPR026270">
    <property type="entry name" value="SRP72"/>
</dbReference>
<sequence length="349" mass="40044">MNSALSNIKLSKLTKFQNKIISKNIAILNLYCEKYSACNNIIKKIQNKYPDDNTIILILVSSILARFTGNQACTQLMELHEKNPSNIPLSLAIIQFMISSKNIRNAQKIMEKLLDSLKENKNKRFSPGLIRLAVEIYERRGREDLAQQELYAASKYWRSTGSNDPKLIELLYASGKSKLKNIISKKGNPNISAIDDFSYLLKISPNNQKALAGLTIYYLNTDISEALKYANKLPSPDLLIQKMDANYLEKSGIINHLSKKRKTNQSEPSLKQKKKKSKLPKNYDPNKQPDPERWIPKKLRSYYKPPKEKKKKSNRTQGELASENSSMTIRKKKIMTIIFKFKLINMTPI</sequence>
<keyword evidence="8" id="KW-0687">Ribonucleoprotein</keyword>
<evidence type="ECO:0000256" key="3">
    <source>
        <dbReference type="ARBA" id="ARBA00007676"/>
    </source>
</evidence>
<dbReference type="AlphaFoldDB" id="L0PDY9"/>
<dbReference type="InterPro" id="IPR013699">
    <property type="entry name" value="Signal_recog_part_SRP72_RNA-bd"/>
</dbReference>
<dbReference type="EMBL" id="CAKM01000259">
    <property type="protein sequence ID" value="CCJ30626.1"/>
    <property type="molecule type" value="Genomic_DNA"/>
</dbReference>
<dbReference type="GO" id="GO:0006614">
    <property type="term" value="P:SRP-dependent cotranslational protein targeting to membrane"/>
    <property type="evidence" value="ECO:0007669"/>
    <property type="project" value="InterPro"/>
</dbReference>
<evidence type="ECO:0000256" key="1">
    <source>
        <dbReference type="ARBA" id="ARBA00004240"/>
    </source>
</evidence>
<gene>
    <name evidence="11" type="ORF">PNEJI1_001078</name>
</gene>
<evidence type="ECO:0000313" key="11">
    <source>
        <dbReference type="EMBL" id="CCJ30626.1"/>
    </source>
</evidence>
<dbReference type="Pfam" id="PF08492">
    <property type="entry name" value="SRP72"/>
    <property type="match status" value="1"/>
</dbReference>